<sequence length="186" mass="20247">MAAQQKEAVDQFQGSEKQQEKDSAVSDFLTFSVDEELFAIEIMKVKEILEYSSLTSVPLMPPFIRGVINLRGSVVPVVDLKVRFGGDKNTPTKRTCFVIVEVPTDNGYQEIGILVDTVSEVLSISSDNVEPPPSFGAKIRADFIQGMGKLNGSFVIILCVDKVLSVEELADINGFVSQNSKVSANA</sequence>
<dbReference type="Pfam" id="PF01584">
    <property type="entry name" value="CheW"/>
    <property type="match status" value="1"/>
</dbReference>
<dbReference type="CDD" id="cd00732">
    <property type="entry name" value="CheW"/>
    <property type="match status" value="1"/>
</dbReference>
<evidence type="ECO:0000313" key="3">
    <source>
        <dbReference type="Proteomes" id="UP000050416"/>
    </source>
</evidence>
<dbReference type="SUPFAM" id="SSF50341">
    <property type="entry name" value="CheW-like"/>
    <property type="match status" value="1"/>
</dbReference>
<dbReference type="EMBL" id="LJZQ01000014">
    <property type="protein sequence ID" value="KPQ28483.1"/>
    <property type="molecule type" value="Genomic_DNA"/>
</dbReference>
<dbReference type="OrthoDB" id="9790406at2"/>
<dbReference type="GO" id="GO:0006935">
    <property type="term" value="P:chemotaxis"/>
    <property type="evidence" value="ECO:0007669"/>
    <property type="project" value="InterPro"/>
</dbReference>
<dbReference type="PANTHER" id="PTHR22617:SF41">
    <property type="entry name" value="CHEMOTAXIS SIGNAL TRANSDUCTION SYSTEM ADAPTOR PROTEIN CHEW"/>
    <property type="match status" value="1"/>
</dbReference>
<dbReference type="GO" id="GO:0007165">
    <property type="term" value="P:signal transduction"/>
    <property type="evidence" value="ECO:0007669"/>
    <property type="project" value="InterPro"/>
</dbReference>
<protein>
    <submittedName>
        <fullName evidence="2">Purine-binding chemotaxis protein CheW</fullName>
    </submittedName>
</protein>
<accession>A0A0P7YF51</accession>
<feature type="domain" description="CheW-like" evidence="1">
    <location>
        <begin position="25"/>
        <end position="169"/>
    </location>
</feature>
<dbReference type="Proteomes" id="UP000050416">
    <property type="component" value="Unassembled WGS sequence"/>
</dbReference>
<dbReference type="InterPro" id="IPR002545">
    <property type="entry name" value="CheW-lke_dom"/>
</dbReference>
<evidence type="ECO:0000313" key="2">
    <source>
        <dbReference type="EMBL" id="KPQ28483.1"/>
    </source>
</evidence>
<name>A0A0P7YF51_9GAMM</name>
<dbReference type="PANTHER" id="PTHR22617">
    <property type="entry name" value="CHEMOTAXIS SENSOR HISTIDINE KINASE-RELATED"/>
    <property type="match status" value="1"/>
</dbReference>
<dbReference type="SMART" id="SM00260">
    <property type="entry name" value="CheW"/>
    <property type="match status" value="1"/>
</dbReference>
<evidence type="ECO:0000259" key="1">
    <source>
        <dbReference type="PROSITE" id="PS50851"/>
    </source>
</evidence>
<dbReference type="PROSITE" id="PS50851">
    <property type="entry name" value="CHEW"/>
    <property type="match status" value="1"/>
</dbReference>
<dbReference type="Gene3D" id="2.40.50.180">
    <property type="entry name" value="CheA-289, Domain 4"/>
    <property type="match status" value="1"/>
</dbReference>
<gene>
    <name evidence="2" type="primary">cheW-3</name>
    <name evidence="2" type="ORF">HLUCCX14_10105</name>
</gene>
<dbReference type="Gene3D" id="2.30.30.40">
    <property type="entry name" value="SH3 Domains"/>
    <property type="match status" value="1"/>
</dbReference>
<dbReference type="GO" id="GO:0005829">
    <property type="term" value="C:cytosol"/>
    <property type="evidence" value="ECO:0007669"/>
    <property type="project" value="TreeGrafter"/>
</dbReference>
<organism evidence="2 3">
    <name type="scientific">Marinobacter excellens HL-55</name>
    <dbReference type="NCBI Taxonomy" id="1305731"/>
    <lineage>
        <taxon>Bacteria</taxon>
        <taxon>Pseudomonadati</taxon>
        <taxon>Pseudomonadota</taxon>
        <taxon>Gammaproteobacteria</taxon>
        <taxon>Pseudomonadales</taxon>
        <taxon>Marinobacteraceae</taxon>
        <taxon>Marinobacter</taxon>
    </lineage>
</organism>
<dbReference type="PATRIC" id="fig|1305731.5.peg.472"/>
<dbReference type="STRING" id="1305731.GCA_000934705_00621"/>
<dbReference type="InterPro" id="IPR036061">
    <property type="entry name" value="CheW-like_dom_sf"/>
</dbReference>
<proteinExistence type="predicted"/>
<dbReference type="InterPro" id="IPR039315">
    <property type="entry name" value="CheW"/>
</dbReference>
<dbReference type="AlphaFoldDB" id="A0A0P7YF51"/>
<comment type="caution">
    <text evidence="2">The sequence shown here is derived from an EMBL/GenBank/DDBJ whole genome shotgun (WGS) entry which is preliminary data.</text>
</comment>
<reference evidence="2 3" key="1">
    <citation type="submission" date="2015-09" db="EMBL/GenBank/DDBJ databases">
        <title>Identification and resolution of microdiversity through metagenomic sequencing of parallel consortia.</title>
        <authorList>
            <person name="Nelson W.C."/>
            <person name="Romine M.F."/>
            <person name="Lindemann S.R."/>
        </authorList>
    </citation>
    <scope>NUCLEOTIDE SEQUENCE [LARGE SCALE GENOMIC DNA]</scope>
    <source>
        <strain evidence="2">HL-55</strain>
    </source>
</reference>